<organism evidence="2 3">
    <name type="scientific">Halomonas mongoliensis</name>
    <dbReference type="NCBI Taxonomy" id="321265"/>
    <lineage>
        <taxon>Bacteria</taxon>
        <taxon>Pseudomonadati</taxon>
        <taxon>Pseudomonadota</taxon>
        <taxon>Gammaproteobacteria</taxon>
        <taxon>Oceanospirillales</taxon>
        <taxon>Halomonadaceae</taxon>
        <taxon>Halomonas</taxon>
    </lineage>
</organism>
<dbReference type="EMBL" id="JARWAL010000009">
    <property type="protein sequence ID" value="MDR5893425.1"/>
    <property type="molecule type" value="Genomic_DNA"/>
</dbReference>
<evidence type="ECO:0000256" key="1">
    <source>
        <dbReference type="SAM" id="Phobius"/>
    </source>
</evidence>
<evidence type="ECO:0000313" key="2">
    <source>
        <dbReference type="EMBL" id="MDR5893425.1"/>
    </source>
</evidence>
<proteinExistence type="predicted"/>
<feature type="transmembrane region" description="Helical" evidence="1">
    <location>
        <begin position="76"/>
        <end position="101"/>
    </location>
</feature>
<name>A0ABU1GNM0_9GAMM</name>
<feature type="transmembrane region" description="Helical" evidence="1">
    <location>
        <begin position="195"/>
        <end position="214"/>
    </location>
</feature>
<dbReference type="RefSeq" id="WP_309637036.1">
    <property type="nucleotide sequence ID" value="NZ_JARWAL010000009.1"/>
</dbReference>
<reference evidence="2 3" key="1">
    <citation type="submission" date="2023-04" db="EMBL/GenBank/DDBJ databases">
        <title>A long-awaited taxogenomic arrangement of the family Halomonadaceae.</title>
        <authorList>
            <person name="De La Haba R."/>
            <person name="Chuvochina M."/>
            <person name="Wittouck S."/>
            <person name="Arahal D.R."/>
            <person name="Sanchez-Porro C."/>
            <person name="Hugenholtz P."/>
            <person name="Ventosa A."/>
        </authorList>
    </citation>
    <scope>NUCLEOTIDE SEQUENCE [LARGE SCALE GENOMIC DNA]</scope>
    <source>
        <strain evidence="2 3">DSM 17332</strain>
    </source>
</reference>
<feature type="transmembrane region" description="Helical" evidence="1">
    <location>
        <begin position="27"/>
        <end position="55"/>
    </location>
</feature>
<keyword evidence="1" id="KW-1133">Transmembrane helix</keyword>
<gene>
    <name evidence="2" type="ORF">QC820_11450</name>
</gene>
<sequence>MQTYNFLFFFKLLIGFAGEYRRNGKWFFLSSLFLCLSKIFQTASFFIPLKVLIILSSGNVPDYVGGVLSNIEYGRLVIFLALMIPASYFCYIFFGILYRWFFDRDSQLHWKSEYSCCGVLVKGKDLRVLHGQISRLFSEALLITMCLMLLIPFSALIFWVVLFVICLLFSIFNAKVFGASEDERLSYFRLHRRQFIEYSISCIFVLFFGILAANVYLGSIGMYGSIFILLTVRLCLQSLQRASVEMIYIKRLIS</sequence>
<feature type="transmembrane region" description="Helical" evidence="1">
    <location>
        <begin position="141"/>
        <end position="174"/>
    </location>
</feature>
<keyword evidence="1" id="KW-0472">Membrane</keyword>
<comment type="caution">
    <text evidence="2">The sequence shown here is derived from an EMBL/GenBank/DDBJ whole genome shotgun (WGS) entry which is preliminary data.</text>
</comment>
<accession>A0ABU1GNM0</accession>
<evidence type="ECO:0000313" key="3">
    <source>
        <dbReference type="Proteomes" id="UP001252270"/>
    </source>
</evidence>
<keyword evidence="3" id="KW-1185">Reference proteome</keyword>
<protein>
    <submittedName>
        <fullName evidence="2">Uncharacterized protein</fullName>
    </submittedName>
</protein>
<keyword evidence="1" id="KW-0812">Transmembrane</keyword>
<dbReference type="Proteomes" id="UP001252270">
    <property type="component" value="Unassembled WGS sequence"/>
</dbReference>